<dbReference type="EMBL" id="CP022423">
    <property type="protein sequence ID" value="ASM76843.1"/>
    <property type="molecule type" value="Genomic_DNA"/>
</dbReference>
<evidence type="ECO:0000313" key="6">
    <source>
        <dbReference type="Proteomes" id="UP000199729"/>
    </source>
</evidence>
<dbReference type="Pfam" id="PF03237">
    <property type="entry name" value="Terminase_6N"/>
    <property type="match status" value="1"/>
</dbReference>
<feature type="compositionally biased region" description="Basic and acidic residues" evidence="1">
    <location>
        <begin position="543"/>
        <end position="567"/>
    </location>
</feature>
<gene>
    <name evidence="2" type="ORF">VITFI_CDS0114</name>
    <name evidence="3" type="ORF">VITFI_CDS0654</name>
    <name evidence="4" type="ORF">VITFI_CDS1065</name>
    <name evidence="5" type="ORF">VITFI_CDS1530</name>
</gene>
<evidence type="ECO:0008006" key="7">
    <source>
        <dbReference type="Google" id="ProtNLM"/>
    </source>
</evidence>
<dbReference type="Gene3D" id="3.40.50.300">
    <property type="entry name" value="P-loop containing nucleotide triphosphate hydrolases"/>
    <property type="match status" value="1"/>
</dbReference>
<name>A0A221KE59_VITFI</name>
<dbReference type="EMBL" id="CP022423">
    <property type="protein sequence ID" value="ASM77308.1"/>
    <property type="molecule type" value="Genomic_DNA"/>
</dbReference>
<dbReference type="EMBL" id="CP022423">
    <property type="protein sequence ID" value="ASM76433.1"/>
    <property type="molecule type" value="Genomic_DNA"/>
</dbReference>
<proteinExistence type="predicted"/>
<dbReference type="KEGG" id="vff:VITFI_CDS1065"/>
<evidence type="ECO:0000313" key="3">
    <source>
        <dbReference type="EMBL" id="ASM76433.1"/>
    </source>
</evidence>
<dbReference type="KEGG" id="vff:VITFI_CDS0654"/>
<accession>A0A221KE59</accession>
<evidence type="ECO:0000313" key="2">
    <source>
        <dbReference type="EMBL" id="ASM75893.1"/>
    </source>
</evidence>
<dbReference type="KEGG" id="vff:VITFI_CDS1530"/>
<reference evidence="5 6" key="1">
    <citation type="submission" date="2017-07" db="EMBL/GenBank/DDBJ databases">
        <title>Complete Genome Sequence of the cosmetic ferment Vitreoscilla filiformis (ATCC15551).</title>
        <authorList>
            <person name="Contreras S."/>
            <person name="Sagory-Zalkind P."/>
            <person name="Blanquart H."/>
            <person name="Iltis A."/>
            <person name="Morand S.C."/>
        </authorList>
    </citation>
    <scope>NUCLEOTIDE SEQUENCE [LARGE SCALE GENOMIC DNA]</scope>
    <source>
        <strain evidence="5 6">ATCC 15551</strain>
    </source>
</reference>
<dbReference type="InterPro" id="IPR012036">
    <property type="entry name" value="Phage_Mu_Gp28"/>
</dbReference>
<evidence type="ECO:0000256" key="1">
    <source>
        <dbReference type="SAM" id="MobiDB-lite"/>
    </source>
</evidence>
<dbReference type="Proteomes" id="UP000199729">
    <property type="component" value="Chromosome"/>
</dbReference>
<protein>
    <recommendedName>
        <fullName evidence="7">Mu-like prophage FluMu protein gp28</fullName>
    </recommendedName>
</protein>
<evidence type="ECO:0000313" key="4">
    <source>
        <dbReference type="EMBL" id="ASM76843.1"/>
    </source>
</evidence>
<dbReference type="Gene3D" id="3.30.420.240">
    <property type="match status" value="1"/>
</dbReference>
<dbReference type="EMBL" id="CP022423">
    <property type="protein sequence ID" value="ASM75893.1"/>
    <property type="molecule type" value="Genomic_DNA"/>
</dbReference>
<feature type="region of interest" description="Disordered" evidence="1">
    <location>
        <begin position="538"/>
        <end position="567"/>
    </location>
</feature>
<dbReference type="InterPro" id="IPR027417">
    <property type="entry name" value="P-loop_NTPase"/>
</dbReference>
<dbReference type="AlphaFoldDB" id="A0A221KE59"/>
<sequence>MLTEICSMTHPAQIPAPLSLLAPGAADDAPPPVLLAYQQRWLEDSAQLKVMEKSRRTGMTWAEAADNVLIAASEGGSNVFYISANHDMAREYIEAVAMWAKAFSYVASQIGEGIFDDGKDPTSGQQRLIKTYEVSFPATGRRIVALSSRPNNLRGKQGVIVIDEAAFAPDLAALLKAALAMLLWGDKVRIISTHDGADNPFNELIQDIRAGKRGPPTQANVHRVTFDEAVEAGLYKRVCLRKGLTYTPEAEKAWADGARKLYGDGAAEELDVIPSNSGSRYLSLELISQRMTAPWPAAPTGPVIIRKRWGDGFAFLPEDVRTHAVAGWLAEFVTPHLRRLNPQRPHALGQDFARSGHLSVIAVGEEGADLIKRVRLVLELGNAPFSVQRQILWHIIDHLPRWRGAALDASGNGSEHAEAAAQRYGAMLVEGVKFTAQFYLANMPKLKAGLEDGTLDGIPRDEHLRDDLRSFALDKRGVPVLPEETMQSAGARAAAAEGGGKGQKRHGDFAIALLLLVYAFAREVGEIDFIPLPATASAWAEQPEERRRDGPGNEDDWHAFDLDRERI</sequence>
<dbReference type="KEGG" id="vff:VITFI_CDS0114"/>
<evidence type="ECO:0000313" key="5">
    <source>
        <dbReference type="EMBL" id="ASM77308.1"/>
    </source>
</evidence>
<organism evidence="5 6">
    <name type="scientific">Vitreoscilla filiformis</name>
    <dbReference type="NCBI Taxonomy" id="63"/>
    <lineage>
        <taxon>Bacteria</taxon>
        <taxon>Pseudomonadati</taxon>
        <taxon>Pseudomonadota</taxon>
        <taxon>Betaproteobacteria</taxon>
        <taxon>Neisseriales</taxon>
        <taxon>Neisseriaceae</taxon>
        <taxon>Vitreoscilla</taxon>
    </lineage>
</organism>
<dbReference type="PIRSF" id="PIRSF007056">
    <property type="entry name" value="UCP007056"/>
    <property type="match status" value="1"/>
</dbReference>
<keyword evidence="6" id="KW-1185">Reference proteome</keyword>